<dbReference type="GO" id="GO:0007368">
    <property type="term" value="P:determination of left/right symmetry"/>
    <property type="evidence" value="ECO:0007669"/>
    <property type="project" value="TreeGrafter"/>
</dbReference>
<dbReference type="PANTHER" id="PTHR28572:SF1">
    <property type="entry name" value="COILED-COIL DOMAIN-CONTAINING PROTEIN 103"/>
    <property type="match status" value="1"/>
</dbReference>
<dbReference type="GO" id="GO:0036157">
    <property type="term" value="C:outer dynein arm"/>
    <property type="evidence" value="ECO:0007669"/>
    <property type="project" value="InterPro"/>
</dbReference>
<dbReference type="PANTHER" id="PTHR28572">
    <property type="entry name" value="COILED-COIL DOMAIN-CONTAINING PROTEIN 103"/>
    <property type="match status" value="1"/>
</dbReference>
<protein>
    <recommendedName>
        <fullName evidence="2">Dynein attachment factor N-terminal domain-containing protein</fullName>
    </recommendedName>
</protein>
<dbReference type="InterPro" id="IPR042422">
    <property type="entry name" value="CC103"/>
</dbReference>
<dbReference type="Proteomes" id="UP000261620">
    <property type="component" value="Unplaced"/>
</dbReference>
<keyword evidence="4" id="KW-1185">Reference proteome</keyword>
<proteinExistence type="predicted"/>
<dbReference type="AlphaFoldDB" id="A0A3Q4ACK2"/>
<organism evidence="3 4">
    <name type="scientific">Mola mola</name>
    <name type="common">Ocean sunfish</name>
    <name type="synonym">Tetraodon mola</name>
    <dbReference type="NCBI Taxonomy" id="94237"/>
    <lineage>
        <taxon>Eukaryota</taxon>
        <taxon>Metazoa</taxon>
        <taxon>Chordata</taxon>
        <taxon>Craniata</taxon>
        <taxon>Vertebrata</taxon>
        <taxon>Euteleostomi</taxon>
        <taxon>Actinopterygii</taxon>
        <taxon>Neopterygii</taxon>
        <taxon>Teleostei</taxon>
        <taxon>Neoteleostei</taxon>
        <taxon>Acanthomorphata</taxon>
        <taxon>Eupercaria</taxon>
        <taxon>Tetraodontiformes</taxon>
        <taxon>Molidae</taxon>
        <taxon>Mola</taxon>
    </lineage>
</organism>
<dbReference type="OMA" id="NTSHHVT"/>
<name>A0A3Q4ACK2_MOLML</name>
<reference evidence="3" key="2">
    <citation type="submission" date="2025-09" db="UniProtKB">
        <authorList>
            <consortium name="Ensembl"/>
        </authorList>
    </citation>
    <scope>IDENTIFICATION</scope>
</reference>
<dbReference type="Pfam" id="PF15867">
    <property type="entry name" value="Dynein_attach_N"/>
    <property type="match status" value="1"/>
</dbReference>
<reference evidence="3" key="1">
    <citation type="submission" date="2025-08" db="UniProtKB">
        <authorList>
            <consortium name="Ensembl"/>
        </authorList>
    </citation>
    <scope>IDENTIFICATION</scope>
</reference>
<evidence type="ECO:0000256" key="1">
    <source>
        <dbReference type="SAM" id="MobiDB-lite"/>
    </source>
</evidence>
<dbReference type="GO" id="GO:0005576">
    <property type="term" value="C:extracellular region"/>
    <property type="evidence" value="ECO:0007669"/>
    <property type="project" value="GOC"/>
</dbReference>
<sequence length="83" mass="9466">MATSERDVIDFSTLERELQGAIESERRHKRENKAKLSAIGQKVATYEQFRDLVLACHLKPMGKNDREGGCRKPPWNPVTPSNQ</sequence>
<dbReference type="STRING" id="94237.ENSMMOP00000001705"/>
<dbReference type="GO" id="GO:0003351">
    <property type="term" value="P:epithelial cilium movement involved in extracellular fluid movement"/>
    <property type="evidence" value="ECO:0007669"/>
    <property type="project" value="TreeGrafter"/>
</dbReference>
<feature type="domain" description="Dynein attachment factor N-terminal" evidence="2">
    <location>
        <begin position="9"/>
        <end position="76"/>
    </location>
</feature>
<dbReference type="Ensembl" id="ENSMMOT00000001737.1">
    <property type="protein sequence ID" value="ENSMMOP00000001705.1"/>
    <property type="gene ID" value="ENSMMOG00000001431.1"/>
</dbReference>
<evidence type="ECO:0000259" key="2">
    <source>
        <dbReference type="Pfam" id="PF15867"/>
    </source>
</evidence>
<evidence type="ECO:0000313" key="3">
    <source>
        <dbReference type="Ensembl" id="ENSMMOP00000001705.1"/>
    </source>
</evidence>
<dbReference type="InterPro" id="IPR031733">
    <property type="entry name" value="Dynein_attach_N"/>
</dbReference>
<accession>A0A3Q4ACK2</accession>
<feature type="region of interest" description="Disordered" evidence="1">
    <location>
        <begin position="62"/>
        <end position="83"/>
    </location>
</feature>
<dbReference type="GO" id="GO:0036159">
    <property type="term" value="P:inner dynein arm assembly"/>
    <property type="evidence" value="ECO:0007669"/>
    <property type="project" value="TreeGrafter"/>
</dbReference>
<evidence type="ECO:0000313" key="4">
    <source>
        <dbReference type="Proteomes" id="UP000261620"/>
    </source>
</evidence>